<keyword evidence="2 8" id="KW-0863">Zinc-finger</keyword>
<keyword evidence="3 9" id="KW-0862">Zinc</keyword>
<keyword evidence="5 8" id="KW-0238">DNA-binding</keyword>
<comment type="caution">
    <text evidence="12">The sequence shown here is derived from an EMBL/GenBank/DDBJ whole genome shotgun (WGS) entry which is preliminary data.</text>
</comment>
<evidence type="ECO:0000256" key="8">
    <source>
        <dbReference type="PROSITE-ProRule" id="PRU00071"/>
    </source>
</evidence>
<feature type="region of interest" description="Disordered" evidence="10">
    <location>
        <begin position="62"/>
        <end position="127"/>
    </location>
</feature>
<comment type="subcellular location">
    <subcellularLocation>
        <location evidence="8 9">Nucleus</location>
    </subcellularLocation>
</comment>
<evidence type="ECO:0000256" key="2">
    <source>
        <dbReference type="ARBA" id="ARBA00022771"/>
    </source>
</evidence>
<keyword evidence="13" id="KW-1185">Reference proteome</keyword>
<organism evidence="12 13">
    <name type="scientific">Populus deltoides</name>
    <name type="common">Eastern poplar</name>
    <name type="synonym">Eastern cottonwood</name>
    <dbReference type="NCBI Taxonomy" id="3696"/>
    <lineage>
        <taxon>Eukaryota</taxon>
        <taxon>Viridiplantae</taxon>
        <taxon>Streptophyta</taxon>
        <taxon>Embryophyta</taxon>
        <taxon>Tracheophyta</taxon>
        <taxon>Spermatophyta</taxon>
        <taxon>Magnoliopsida</taxon>
        <taxon>eudicotyledons</taxon>
        <taxon>Gunneridae</taxon>
        <taxon>Pentapetalae</taxon>
        <taxon>rosids</taxon>
        <taxon>fabids</taxon>
        <taxon>Malpighiales</taxon>
        <taxon>Salicaceae</taxon>
        <taxon>Saliceae</taxon>
        <taxon>Populus</taxon>
    </lineage>
</organism>
<evidence type="ECO:0000256" key="9">
    <source>
        <dbReference type="RuleBase" id="RU369094"/>
    </source>
</evidence>
<accession>A0A8T2ZAU1</accession>
<evidence type="ECO:0000313" key="13">
    <source>
        <dbReference type="Proteomes" id="UP000807159"/>
    </source>
</evidence>
<dbReference type="Pfam" id="PF02701">
    <property type="entry name" value="Zn_ribbon_Dof"/>
    <property type="match status" value="1"/>
</dbReference>
<evidence type="ECO:0000259" key="11">
    <source>
        <dbReference type="PROSITE" id="PS50884"/>
    </source>
</evidence>
<dbReference type="EMBL" id="JACEGQ020000003">
    <property type="protein sequence ID" value="KAH8514557.1"/>
    <property type="molecule type" value="Genomic_DNA"/>
</dbReference>
<evidence type="ECO:0000256" key="4">
    <source>
        <dbReference type="ARBA" id="ARBA00023015"/>
    </source>
</evidence>
<dbReference type="InterPro" id="IPR045174">
    <property type="entry name" value="Dof"/>
</dbReference>
<keyword evidence="6 9" id="KW-0804">Transcription</keyword>
<dbReference type="GO" id="GO:0005634">
    <property type="term" value="C:nucleus"/>
    <property type="evidence" value="ECO:0007669"/>
    <property type="project" value="UniProtKB-SubCell"/>
</dbReference>
<dbReference type="GO" id="GO:0003700">
    <property type="term" value="F:DNA-binding transcription factor activity"/>
    <property type="evidence" value="ECO:0007669"/>
    <property type="project" value="UniProtKB-UniRule"/>
</dbReference>
<feature type="compositionally biased region" description="Polar residues" evidence="10">
    <location>
        <begin position="193"/>
        <end position="202"/>
    </location>
</feature>
<sequence>MQDPSTAFQTIKPQFPEQEQLRCPRCDSNNTKFCYYNNYNLSQPRHFCKNCKRYWTKGGALRNIPVGGGSRKNTKRSSNTKRANPDPNPDPVKPTRRVADSSSSSATSSTSGQQLAGNGNQDPTRVYGVEADPDRKILDMGGSFSSLLASSGQFGSIFEGLDSGGSGLKMVRMGGFGEDLNAGPSRDPGLDLQGSSNHNTTNDGGGESYLQGGEWGNSNNGWPGLAIYTPGHVSARKCCSALFSSFNVYCASVLCFIDSAEGFDRWLLMSETILMEWEKDVGGRSKVHDSSYIFASSVLPRLDKRPTGTVIAGDNLTLHTTKLLGKIRIETLFDLFLVLLLGDSNRQNEATRNQGYRQVVLIFLSSGWQEADIGRSIVLNTNSHGIDDHFAGE</sequence>
<dbReference type="PROSITE" id="PS50884">
    <property type="entry name" value="ZF_DOF_2"/>
    <property type="match status" value="1"/>
</dbReference>
<comment type="function">
    <text evidence="9">Transcription factor that binds specifically to a 5'-AA[AG]G-3' consensus core sequence.</text>
</comment>
<dbReference type="GO" id="GO:0008270">
    <property type="term" value="F:zinc ion binding"/>
    <property type="evidence" value="ECO:0007669"/>
    <property type="project" value="UniProtKB-KW"/>
</dbReference>
<dbReference type="AlphaFoldDB" id="A0A8T2ZAU1"/>
<dbReference type="Proteomes" id="UP000807159">
    <property type="component" value="Chromosome 3"/>
</dbReference>
<feature type="region of interest" description="Disordered" evidence="10">
    <location>
        <begin position="179"/>
        <end position="213"/>
    </location>
</feature>
<evidence type="ECO:0000256" key="6">
    <source>
        <dbReference type="ARBA" id="ARBA00023163"/>
    </source>
</evidence>
<reference evidence="12" key="1">
    <citation type="journal article" date="2021" name="J. Hered.">
        <title>Genome Assembly of Salicaceae Populus deltoides (Eastern Cottonwood) I-69 Based on Nanopore Sequencing and Hi-C Technologies.</title>
        <authorList>
            <person name="Bai S."/>
            <person name="Wu H."/>
            <person name="Zhang J."/>
            <person name="Pan Z."/>
            <person name="Zhao W."/>
            <person name="Li Z."/>
            <person name="Tong C."/>
        </authorList>
    </citation>
    <scope>NUCLEOTIDE SEQUENCE</scope>
    <source>
        <tissue evidence="12">Leaf</tissue>
    </source>
</reference>
<dbReference type="PANTHER" id="PTHR31992">
    <property type="entry name" value="DOF ZINC FINGER PROTEIN DOF1.4-RELATED"/>
    <property type="match status" value="1"/>
</dbReference>
<proteinExistence type="predicted"/>
<name>A0A8T2ZAU1_POPDE</name>
<dbReference type="GO" id="GO:0003677">
    <property type="term" value="F:DNA binding"/>
    <property type="evidence" value="ECO:0007669"/>
    <property type="project" value="UniProtKB-UniRule"/>
</dbReference>
<evidence type="ECO:0000256" key="10">
    <source>
        <dbReference type="SAM" id="MobiDB-lite"/>
    </source>
</evidence>
<evidence type="ECO:0000256" key="1">
    <source>
        <dbReference type="ARBA" id="ARBA00022723"/>
    </source>
</evidence>
<keyword evidence="7 8" id="KW-0539">Nucleus</keyword>
<feature type="compositionally biased region" description="Low complexity" evidence="10">
    <location>
        <begin position="101"/>
        <end position="111"/>
    </location>
</feature>
<dbReference type="PANTHER" id="PTHR31992:SF62">
    <property type="entry name" value="DOF ZINC FINGER PROTEIN DOF3.1"/>
    <property type="match status" value="1"/>
</dbReference>
<feature type="domain" description="Dof-type" evidence="11">
    <location>
        <begin position="21"/>
        <end position="75"/>
    </location>
</feature>
<dbReference type="PROSITE" id="PS01361">
    <property type="entry name" value="ZF_DOF_1"/>
    <property type="match status" value="1"/>
</dbReference>
<evidence type="ECO:0000256" key="7">
    <source>
        <dbReference type="ARBA" id="ARBA00023242"/>
    </source>
</evidence>
<keyword evidence="1 9" id="KW-0479">Metal-binding</keyword>
<evidence type="ECO:0000256" key="3">
    <source>
        <dbReference type="ARBA" id="ARBA00022833"/>
    </source>
</evidence>
<evidence type="ECO:0000256" key="5">
    <source>
        <dbReference type="ARBA" id="ARBA00023125"/>
    </source>
</evidence>
<dbReference type="InterPro" id="IPR003851">
    <property type="entry name" value="Znf_Dof"/>
</dbReference>
<gene>
    <name evidence="12" type="ORF">H0E87_007407</name>
</gene>
<evidence type="ECO:0000313" key="12">
    <source>
        <dbReference type="EMBL" id="KAH8514557.1"/>
    </source>
</evidence>
<keyword evidence="4 9" id="KW-0805">Transcription regulation</keyword>
<protein>
    <recommendedName>
        <fullName evidence="9">Dof zinc finger protein</fullName>
    </recommendedName>
</protein>
<feature type="compositionally biased region" description="Polar residues" evidence="10">
    <location>
        <begin position="112"/>
        <end position="123"/>
    </location>
</feature>